<dbReference type="Gene3D" id="3.40.50.1980">
    <property type="entry name" value="Nitrogenase molybdenum iron protein domain"/>
    <property type="match status" value="2"/>
</dbReference>
<feature type="domain" description="Fe/B12 periplasmic-binding" evidence="2">
    <location>
        <begin position="52"/>
        <end position="315"/>
    </location>
</feature>
<evidence type="ECO:0000256" key="1">
    <source>
        <dbReference type="ARBA" id="ARBA00008814"/>
    </source>
</evidence>
<dbReference type="eggNOG" id="COG0614">
    <property type="taxonomic scope" value="Bacteria"/>
</dbReference>
<keyword evidence="6" id="KW-1185">Reference proteome</keyword>
<dbReference type="GO" id="GO:0071281">
    <property type="term" value="P:cellular response to iron ion"/>
    <property type="evidence" value="ECO:0007669"/>
    <property type="project" value="TreeGrafter"/>
</dbReference>
<reference evidence="4 5" key="1">
    <citation type="submission" date="2009-09" db="EMBL/GenBank/DDBJ databases">
        <authorList>
            <person name="Weinstock G."/>
            <person name="Sodergren E."/>
            <person name="Clifton S."/>
            <person name="Fulton L."/>
            <person name="Fulton B."/>
            <person name="Courtney L."/>
            <person name="Fronick C."/>
            <person name="Harrison M."/>
            <person name="Strong C."/>
            <person name="Farmer C."/>
            <person name="Delahaunty K."/>
            <person name="Markovic C."/>
            <person name="Hall O."/>
            <person name="Minx P."/>
            <person name="Tomlinson C."/>
            <person name="Mitreva M."/>
            <person name="Nelson J."/>
            <person name="Hou S."/>
            <person name="Wollam A."/>
            <person name="Pepin K.H."/>
            <person name="Johnson M."/>
            <person name="Bhonagiri V."/>
            <person name="Nash W.E."/>
            <person name="Warren W."/>
            <person name="Chinwalla A."/>
            <person name="Mardis E.R."/>
            <person name="Wilson R.K."/>
        </authorList>
    </citation>
    <scope>NUCLEOTIDE SEQUENCE [LARGE SCALE GENOMIC DNA]</scope>
    <source>
        <strain evidence="4">ATCC 35185</strain>
        <strain evidence="5">ATCC 35185 / DSM 20758 / VPI D19B-28</strain>
    </source>
</reference>
<dbReference type="SUPFAM" id="SSF53807">
    <property type="entry name" value="Helical backbone' metal receptor"/>
    <property type="match status" value="1"/>
</dbReference>
<dbReference type="InterPro" id="IPR050902">
    <property type="entry name" value="ABC_Transporter_SBP"/>
</dbReference>
<evidence type="ECO:0000313" key="4">
    <source>
        <dbReference type="EMBL" id="EEX77340.1"/>
    </source>
</evidence>
<evidence type="ECO:0000313" key="5">
    <source>
        <dbReference type="Proteomes" id="UP000003505"/>
    </source>
</evidence>
<dbReference type="Proteomes" id="UP000003505">
    <property type="component" value="Unassembled WGS sequence"/>
</dbReference>
<dbReference type="Proteomes" id="UP000011124">
    <property type="component" value="Chromosome"/>
</dbReference>
<comment type="similarity">
    <text evidence="1">Belongs to the bacterial solute-binding protein 8 family.</text>
</comment>
<reference evidence="3 6" key="2">
    <citation type="submission" date="2011-04" db="EMBL/GenBank/DDBJ databases">
        <title>The complete genome of Selenomonas sputigena DSM 20758.</title>
        <authorList>
            <consortium name="US DOE Joint Genome Institute (JGI-PGF)"/>
            <person name="Lucas S."/>
            <person name="Copeland A."/>
            <person name="Lapidus A."/>
            <person name="Bruce D."/>
            <person name="Goodwin L."/>
            <person name="Pitluck S."/>
            <person name="Peters L."/>
            <person name="Kyrpides N."/>
            <person name="Mavromatis K."/>
            <person name="Ivanova N."/>
            <person name="Ovchinnikova G."/>
            <person name="Teshima H."/>
            <person name="Detter J.C."/>
            <person name="Tapia R."/>
            <person name="Han C."/>
            <person name="Land M."/>
            <person name="Hauser L."/>
            <person name="Markowitz V."/>
            <person name="Cheng J.-F."/>
            <person name="Hugenholtz P."/>
            <person name="Woyke T."/>
            <person name="Wu D."/>
            <person name="Gronow S."/>
            <person name="Wellnitz S."/>
            <person name="Schneider S."/>
            <person name="Klenk H.-P."/>
            <person name="Eisen J.A."/>
        </authorList>
    </citation>
    <scope>NUCLEOTIDE SEQUENCE [LARGE SCALE GENOMIC DNA]</scope>
    <source>
        <strain evidence="3">ATCC 35185</strain>
        <strain evidence="6">ATCC 35185 / DSM 20758 / VPI D19B-28</strain>
    </source>
</reference>
<dbReference type="HOGENOM" id="CLU_038034_2_3_9"/>
<dbReference type="PROSITE" id="PS50983">
    <property type="entry name" value="FE_B12_PBP"/>
    <property type="match status" value="1"/>
</dbReference>
<dbReference type="PANTHER" id="PTHR30535">
    <property type="entry name" value="VITAMIN B12-BINDING PROTEIN"/>
    <property type="match status" value="1"/>
</dbReference>
<dbReference type="Pfam" id="PF01497">
    <property type="entry name" value="Peripla_BP_2"/>
    <property type="match status" value="1"/>
</dbReference>
<dbReference type="AlphaFoldDB" id="C9LUY6"/>
<proteinExistence type="inferred from homology"/>
<evidence type="ECO:0000313" key="3">
    <source>
        <dbReference type="EMBL" id="AEC01199.1"/>
    </source>
</evidence>
<name>C9LUY6_SELS3</name>
<dbReference type="KEGG" id="ssg:Selsp_2255"/>
<evidence type="ECO:0000313" key="6">
    <source>
        <dbReference type="Proteomes" id="UP000011124"/>
    </source>
</evidence>
<sequence>MRKFGIIIALLCLAAAVVFIFLPRAQEAPQAKELTAKDSMGREVTMPAHPKRVVILNASNLDLFVAAGGADFVVGKPTSQALSQTVKEKTAQAEEVGIIHQPDIEKILSLQPDLVIGTNVPFHTDLEETLGNAGVPIYIQALDDVPSLFDALIFYGKLTGDEKAVAKEVQTIKDKLATVEKRAAGRTPPKSLLVFGSPESFNMGTKKCFTGGLIELLGGGNIADRAEGDGGYLPLSMEFVARENPSIIFAIVHGPTETLEPKMRRDLQESEAWADVDAVKNGRVYVLPYELFAINPGVRAADALEVLADIMYPEK</sequence>
<dbReference type="OrthoDB" id="9816357at2"/>
<dbReference type="STRING" id="546271.Selsp_2255"/>
<protein>
    <submittedName>
        <fullName evidence="3">ABC-type transporter, periplasmic subunit</fullName>
    </submittedName>
    <submittedName>
        <fullName evidence="4">Periplasmic binding protein</fullName>
    </submittedName>
</protein>
<dbReference type="RefSeq" id="WP_006192573.1">
    <property type="nucleotide sequence ID" value="NC_015437.1"/>
</dbReference>
<dbReference type="EMBL" id="ACKP02000021">
    <property type="protein sequence ID" value="EEX77340.1"/>
    <property type="molecule type" value="Genomic_DNA"/>
</dbReference>
<evidence type="ECO:0000259" key="2">
    <source>
        <dbReference type="PROSITE" id="PS50983"/>
    </source>
</evidence>
<accession>C9LUY6</accession>
<dbReference type="InterPro" id="IPR002491">
    <property type="entry name" value="ABC_transptr_periplasmic_BD"/>
</dbReference>
<dbReference type="EMBL" id="CP002637">
    <property type="protein sequence ID" value="AEC01199.1"/>
    <property type="molecule type" value="Genomic_DNA"/>
</dbReference>
<organism evidence="4 5">
    <name type="scientific">Selenomonas sputigena (strain ATCC 35185 / DSM 20758 / CCUG 44933 / VPI D19B-28)</name>
    <dbReference type="NCBI Taxonomy" id="546271"/>
    <lineage>
        <taxon>Bacteria</taxon>
        <taxon>Bacillati</taxon>
        <taxon>Bacillota</taxon>
        <taxon>Negativicutes</taxon>
        <taxon>Selenomonadales</taxon>
        <taxon>Selenomonadaceae</taxon>
        <taxon>Selenomonas</taxon>
    </lineage>
</organism>
<gene>
    <name evidence="3" type="ordered locus">Selsp_2255</name>
    <name evidence="4" type="ORF">SELSPUOL_01276</name>
</gene>
<dbReference type="PANTHER" id="PTHR30535:SF34">
    <property type="entry name" value="MOLYBDATE-BINDING PROTEIN MOLA"/>
    <property type="match status" value="1"/>
</dbReference>